<name>A0ABR2UH95_9PEZI</name>
<gene>
    <name evidence="1" type="ORF">SUNI508_11669</name>
</gene>
<evidence type="ECO:0000313" key="2">
    <source>
        <dbReference type="Proteomes" id="UP001408356"/>
    </source>
</evidence>
<accession>A0ABR2UH95</accession>
<dbReference type="EMBL" id="JARVKF010000435">
    <property type="protein sequence ID" value="KAK9413726.1"/>
    <property type="molecule type" value="Genomic_DNA"/>
</dbReference>
<comment type="caution">
    <text evidence="1">The sequence shown here is derived from an EMBL/GenBank/DDBJ whole genome shotgun (WGS) entry which is preliminary data.</text>
</comment>
<protein>
    <submittedName>
        <fullName evidence="1">Uncharacterized protein</fullName>
    </submittedName>
</protein>
<organism evidence="1 2">
    <name type="scientific">Seiridium unicorne</name>
    <dbReference type="NCBI Taxonomy" id="138068"/>
    <lineage>
        <taxon>Eukaryota</taxon>
        <taxon>Fungi</taxon>
        <taxon>Dikarya</taxon>
        <taxon>Ascomycota</taxon>
        <taxon>Pezizomycotina</taxon>
        <taxon>Sordariomycetes</taxon>
        <taxon>Xylariomycetidae</taxon>
        <taxon>Amphisphaeriales</taxon>
        <taxon>Sporocadaceae</taxon>
        <taxon>Seiridium</taxon>
    </lineage>
</organism>
<dbReference type="Proteomes" id="UP001408356">
    <property type="component" value="Unassembled WGS sequence"/>
</dbReference>
<proteinExistence type="predicted"/>
<reference evidence="1 2" key="1">
    <citation type="journal article" date="2024" name="J. Plant Pathol.">
        <title>Sequence and assembly of the genome of Seiridium unicorne, isolate CBS 538.82, causal agent of cypress canker disease.</title>
        <authorList>
            <person name="Scali E."/>
            <person name="Rocca G.D."/>
            <person name="Danti R."/>
            <person name="Garbelotto M."/>
            <person name="Barberini S."/>
            <person name="Baroncelli R."/>
            <person name="Emiliani G."/>
        </authorList>
    </citation>
    <scope>NUCLEOTIDE SEQUENCE [LARGE SCALE GENOMIC DNA]</scope>
    <source>
        <strain evidence="1 2">BM-138-508</strain>
    </source>
</reference>
<evidence type="ECO:0000313" key="1">
    <source>
        <dbReference type="EMBL" id="KAK9413726.1"/>
    </source>
</evidence>
<sequence length="111" mass="12157">MTVVLQSASDDGIAIRRTREEPELVRSKNFTMITSSPGANCLIPSFVADLAQGPAQIEPKTVCRLNQTFRNGHPKRHIGMPITSIWHSLHRPSFVTDDDPPVSGLPNRGVA</sequence>
<keyword evidence="2" id="KW-1185">Reference proteome</keyword>